<dbReference type="InterPro" id="IPR006938">
    <property type="entry name" value="DUF624"/>
</dbReference>
<organism evidence="2 3">
    <name type="scientific">Coprococcus comes</name>
    <dbReference type="NCBI Taxonomy" id="410072"/>
    <lineage>
        <taxon>Bacteria</taxon>
        <taxon>Bacillati</taxon>
        <taxon>Bacillota</taxon>
        <taxon>Clostridia</taxon>
        <taxon>Lachnospirales</taxon>
        <taxon>Lachnospiraceae</taxon>
        <taxon>Coprococcus</taxon>
    </lineage>
</organism>
<reference evidence="2 3" key="1">
    <citation type="submission" date="2020-04" db="EMBL/GenBank/DDBJ databases">
        <authorList>
            <person name="Pieper L."/>
        </authorList>
    </citation>
    <scope>NUCLEOTIDE SEQUENCE [LARGE SCALE GENOMIC DNA]</scope>
    <source>
        <strain evidence="2 3">F22</strain>
    </source>
</reference>
<evidence type="ECO:0000313" key="3">
    <source>
        <dbReference type="Proteomes" id="UP000554488"/>
    </source>
</evidence>
<keyword evidence="1" id="KW-0472">Membrane</keyword>
<feature type="transmembrane region" description="Helical" evidence="1">
    <location>
        <begin position="168"/>
        <end position="190"/>
    </location>
</feature>
<dbReference type="RefSeq" id="WP_173692412.1">
    <property type="nucleotide sequence ID" value="NZ_JAAION010000016.1"/>
</dbReference>
<dbReference type="EMBL" id="JABWDC010000010">
    <property type="protein sequence ID" value="NUN85810.1"/>
    <property type="molecule type" value="Genomic_DNA"/>
</dbReference>
<feature type="transmembrane region" description="Helical" evidence="1">
    <location>
        <begin position="143"/>
        <end position="162"/>
    </location>
</feature>
<keyword evidence="1" id="KW-0812">Transmembrane</keyword>
<reference evidence="2 3" key="2">
    <citation type="submission" date="2020-07" db="EMBL/GenBank/DDBJ databases">
        <title>Bacterial metabolism rescues the inhibition of intestinal drug absorption by food and drug additives.</title>
        <authorList>
            <person name="Zou L."/>
            <person name="Spanogiannopoulos P."/>
            <person name="Chien H.-C."/>
            <person name="Pieper L.M."/>
            <person name="Cai W."/>
            <person name="Khuri N."/>
            <person name="Pottel J."/>
            <person name="Vora B."/>
            <person name="Ni Z."/>
            <person name="Tsakalozou E."/>
            <person name="Zhang W."/>
            <person name="Shoichet B.K."/>
            <person name="Giacomini K.M."/>
            <person name="Turnbaugh P.J."/>
        </authorList>
    </citation>
    <scope>NUCLEOTIDE SEQUENCE [LARGE SCALE GENOMIC DNA]</scope>
    <source>
        <strain evidence="2 3">F22</strain>
    </source>
</reference>
<accession>A0A849XVT5</accession>
<gene>
    <name evidence="2" type="ORF">HUU93_04185</name>
</gene>
<name>A0A849XVT5_9FIRM</name>
<evidence type="ECO:0000313" key="2">
    <source>
        <dbReference type="EMBL" id="NUN85810.1"/>
    </source>
</evidence>
<dbReference type="Proteomes" id="UP000554488">
    <property type="component" value="Unassembled WGS sequence"/>
</dbReference>
<proteinExistence type="predicted"/>
<feature type="transmembrane region" description="Helical" evidence="1">
    <location>
        <begin position="67"/>
        <end position="93"/>
    </location>
</feature>
<feature type="transmembrane region" description="Helical" evidence="1">
    <location>
        <begin position="20"/>
        <end position="46"/>
    </location>
</feature>
<protein>
    <submittedName>
        <fullName evidence="2">DUF624 domain-containing protein</fullName>
    </submittedName>
</protein>
<sequence length="205" mass="23779">MNQDNKIMNLFSRIVDLLLLNFLFVITSLPVLTLGASLTALFSVSLKLVRNEESYVSRDYFRAFKKNFCQATVSFWAFSLIIALLAGNLMISFQQAGNFYLVLRMISFLFMIFIGIYFLYFFPVLARFYFTTRQILLHIPHMIFTHFSDFVLLVVLLIPLIFFSVYSLFTAICIVVFGCVCGFSVCAYVMSMLFRRIFEPYEISA</sequence>
<dbReference type="AlphaFoldDB" id="A0A849XVT5"/>
<dbReference type="Pfam" id="PF04854">
    <property type="entry name" value="DUF624"/>
    <property type="match status" value="1"/>
</dbReference>
<comment type="caution">
    <text evidence="2">The sequence shown here is derived from an EMBL/GenBank/DDBJ whole genome shotgun (WGS) entry which is preliminary data.</text>
</comment>
<feature type="transmembrane region" description="Helical" evidence="1">
    <location>
        <begin position="99"/>
        <end position="122"/>
    </location>
</feature>
<evidence type="ECO:0000256" key="1">
    <source>
        <dbReference type="SAM" id="Phobius"/>
    </source>
</evidence>
<keyword evidence="1" id="KW-1133">Transmembrane helix</keyword>